<sequence>MEVAQVVEAGEAVISTRLAARSAELTGLIGSKFQHTSLEQVATQFEATLDPEGTINQAVAELAILVREEAAKSIDDFKQAEMWIYMKAPSISDGNNFGVDVQNFVSSELKSMRHAMQGMLDGASNYHWQRGNALEKCAKSGELVTDESEVKETSDDKVTSKTAKSTKTSSKCPPQLADYRRYAAALDVKQYHASYLQLTDLRNCYIKARVLFEKNSKRLADPRGDGEGGDRGVMSMF</sequence>
<dbReference type="PANTHER" id="PTHR10660">
    <property type="entry name" value="PROTEASOME REGULATOR PA28"/>
    <property type="match status" value="1"/>
</dbReference>
<dbReference type="GO" id="GO:2000045">
    <property type="term" value="P:regulation of G1/S transition of mitotic cell cycle"/>
    <property type="evidence" value="ECO:0007669"/>
    <property type="project" value="TreeGrafter"/>
</dbReference>
<dbReference type="GO" id="GO:0005737">
    <property type="term" value="C:cytoplasm"/>
    <property type="evidence" value="ECO:0007669"/>
    <property type="project" value="TreeGrafter"/>
</dbReference>
<feature type="domain" description="Proteasome activator PA28 C-terminal" evidence="4">
    <location>
        <begin position="55"/>
        <end position="153"/>
    </location>
</feature>
<dbReference type="InterPro" id="IPR036997">
    <property type="entry name" value="PA28_C_sf"/>
</dbReference>
<evidence type="ECO:0000256" key="1">
    <source>
        <dbReference type="ARBA" id="ARBA00005883"/>
    </source>
</evidence>
<reference evidence="5" key="1">
    <citation type="submission" date="2021-01" db="EMBL/GenBank/DDBJ databases">
        <authorList>
            <person name="Corre E."/>
            <person name="Pelletier E."/>
            <person name="Niang G."/>
            <person name="Scheremetjew M."/>
            <person name="Finn R."/>
            <person name="Kale V."/>
            <person name="Holt S."/>
            <person name="Cochrane G."/>
            <person name="Meng A."/>
            <person name="Brown T."/>
            <person name="Cohen L."/>
        </authorList>
    </citation>
    <scope>NUCLEOTIDE SEQUENCE</scope>
    <source>
        <strain evidence="5">PLY182g</strain>
    </source>
</reference>
<feature type="region of interest" description="Disordered" evidence="3">
    <location>
        <begin position="148"/>
        <end position="172"/>
    </location>
</feature>
<feature type="region of interest" description="Disordered" evidence="3">
    <location>
        <begin position="218"/>
        <end position="237"/>
    </location>
</feature>
<dbReference type="EMBL" id="HBEY01042142">
    <property type="protein sequence ID" value="CAD8616776.1"/>
    <property type="molecule type" value="Transcribed_RNA"/>
</dbReference>
<feature type="compositionally biased region" description="Basic and acidic residues" evidence="3">
    <location>
        <begin position="148"/>
        <end position="159"/>
    </location>
</feature>
<dbReference type="PANTHER" id="PTHR10660:SF2">
    <property type="entry name" value="LD45860P"/>
    <property type="match status" value="1"/>
</dbReference>
<feature type="compositionally biased region" description="Basic and acidic residues" evidence="3">
    <location>
        <begin position="218"/>
        <end position="230"/>
    </location>
</feature>
<dbReference type="GO" id="GO:0008537">
    <property type="term" value="C:proteasome activator complex"/>
    <property type="evidence" value="ECO:0007669"/>
    <property type="project" value="InterPro"/>
</dbReference>
<proteinExistence type="inferred from homology"/>
<evidence type="ECO:0000256" key="3">
    <source>
        <dbReference type="SAM" id="MobiDB-lite"/>
    </source>
</evidence>
<protein>
    <recommendedName>
        <fullName evidence="4">Proteasome activator PA28 C-terminal domain-containing protein</fullName>
    </recommendedName>
</protein>
<dbReference type="GO" id="GO:0061133">
    <property type="term" value="F:endopeptidase activator activity"/>
    <property type="evidence" value="ECO:0007669"/>
    <property type="project" value="TreeGrafter"/>
</dbReference>
<evidence type="ECO:0000259" key="4">
    <source>
        <dbReference type="Pfam" id="PF02252"/>
    </source>
</evidence>
<dbReference type="InterPro" id="IPR009077">
    <property type="entry name" value="Proteasome_activ_PA28"/>
</dbReference>
<dbReference type="Gene3D" id="1.20.120.180">
    <property type="entry name" value="Proteasome activator pa28, C-terminal domain"/>
    <property type="match status" value="1"/>
</dbReference>
<dbReference type="Pfam" id="PF02252">
    <property type="entry name" value="PA28_C"/>
    <property type="match status" value="2"/>
</dbReference>
<gene>
    <name evidence="5" type="ORF">CPEL01642_LOCUS20157</name>
</gene>
<name>A0A7S0LPP2_9EUKA</name>
<dbReference type="GO" id="GO:0061136">
    <property type="term" value="P:regulation of proteasomal protein catabolic process"/>
    <property type="evidence" value="ECO:0007669"/>
    <property type="project" value="TreeGrafter"/>
</dbReference>
<feature type="compositionally biased region" description="Low complexity" evidence="3">
    <location>
        <begin position="160"/>
        <end position="171"/>
    </location>
</feature>
<dbReference type="InterPro" id="IPR003186">
    <property type="entry name" value="PA28_C"/>
</dbReference>
<evidence type="ECO:0000313" key="5">
    <source>
        <dbReference type="EMBL" id="CAD8616776.1"/>
    </source>
</evidence>
<accession>A0A7S0LPP2</accession>
<dbReference type="AlphaFoldDB" id="A0A7S0LPP2"/>
<dbReference type="GO" id="GO:0005654">
    <property type="term" value="C:nucleoplasm"/>
    <property type="evidence" value="ECO:0007669"/>
    <property type="project" value="TreeGrafter"/>
</dbReference>
<dbReference type="SUPFAM" id="SSF47216">
    <property type="entry name" value="Proteasome activator"/>
    <property type="match status" value="1"/>
</dbReference>
<feature type="domain" description="Proteasome activator PA28 C-terminal" evidence="4">
    <location>
        <begin position="162"/>
        <end position="225"/>
    </location>
</feature>
<evidence type="ECO:0000256" key="2">
    <source>
        <dbReference type="ARBA" id="ARBA00022942"/>
    </source>
</evidence>
<keyword evidence="2" id="KW-0647">Proteasome</keyword>
<organism evidence="5">
    <name type="scientific">Coccolithus braarudii</name>
    <dbReference type="NCBI Taxonomy" id="221442"/>
    <lineage>
        <taxon>Eukaryota</taxon>
        <taxon>Haptista</taxon>
        <taxon>Haptophyta</taxon>
        <taxon>Prymnesiophyceae</taxon>
        <taxon>Coccolithales</taxon>
        <taxon>Coccolithaceae</taxon>
        <taxon>Coccolithus</taxon>
    </lineage>
</organism>
<dbReference type="InterPro" id="IPR036252">
    <property type="entry name" value="Proteasome_activ_sf"/>
</dbReference>
<comment type="similarity">
    <text evidence="1">Belongs to the PA28 family.</text>
</comment>